<protein>
    <submittedName>
        <fullName evidence="2">YtxH domain-containing protein</fullName>
    </submittedName>
</protein>
<proteinExistence type="predicted"/>
<evidence type="ECO:0000313" key="3">
    <source>
        <dbReference type="Proteomes" id="UP000663444"/>
    </source>
</evidence>
<keyword evidence="3" id="KW-1185">Reference proteome</keyword>
<dbReference type="KEGG" id="ares:IWH25_15680"/>
<sequence length="112" mass="11916">MAKKKDKKRMKREMETMFAQAMLNAGNGGAAFAGNQRGLLGRLATVAPNQQFMLGALLGAAAVYVLGDEKLRGKLMKSGMNLYASILGGIEEIKEQAADLRAEVEANAGNTL</sequence>
<evidence type="ECO:0000313" key="2">
    <source>
        <dbReference type="EMBL" id="QRJ63172.1"/>
    </source>
</evidence>
<keyword evidence="1" id="KW-1133">Transmembrane helix</keyword>
<gene>
    <name evidence="2" type="ORF">IWH25_15680</name>
</gene>
<dbReference type="EMBL" id="CP064781">
    <property type="protein sequence ID" value="QRJ63172.1"/>
    <property type="molecule type" value="Genomic_DNA"/>
</dbReference>
<organism evidence="2 3">
    <name type="scientific">Azospira restricta</name>
    <dbReference type="NCBI Taxonomy" id="404405"/>
    <lineage>
        <taxon>Bacteria</taxon>
        <taxon>Pseudomonadati</taxon>
        <taxon>Pseudomonadota</taxon>
        <taxon>Betaproteobacteria</taxon>
        <taxon>Rhodocyclales</taxon>
        <taxon>Rhodocyclaceae</taxon>
        <taxon>Azospira</taxon>
    </lineage>
</organism>
<reference evidence="2" key="1">
    <citation type="submission" date="2020-11" db="EMBL/GenBank/DDBJ databases">
        <title>Azospira restricta DSM 18626 genome sequence.</title>
        <authorList>
            <person name="Moe W.M."/>
        </authorList>
    </citation>
    <scope>NUCLEOTIDE SEQUENCE</scope>
    <source>
        <strain evidence="2">DSM 18626</strain>
    </source>
</reference>
<name>A0A974SN67_9RHOO</name>
<dbReference type="RefSeq" id="WP_203386700.1">
    <property type="nucleotide sequence ID" value="NZ_CP064781.1"/>
</dbReference>
<dbReference type="Proteomes" id="UP000663444">
    <property type="component" value="Chromosome"/>
</dbReference>
<feature type="transmembrane region" description="Helical" evidence="1">
    <location>
        <begin position="49"/>
        <end position="67"/>
    </location>
</feature>
<accession>A0A974SN67</accession>
<evidence type="ECO:0000256" key="1">
    <source>
        <dbReference type="SAM" id="Phobius"/>
    </source>
</evidence>
<keyword evidence="1" id="KW-0472">Membrane</keyword>
<keyword evidence="1" id="KW-0812">Transmembrane</keyword>
<dbReference type="AlphaFoldDB" id="A0A974SN67"/>